<dbReference type="PANTHER" id="PTHR11138:SF5">
    <property type="entry name" value="METHIONYL-TRNA FORMYLTRANSFERASE, MITOCHONDRIAL"/>
    <property type="match status" value="1"/>
</dbReference>
<dbReference type="Gene3D" id="3.40.50.12230">
    <property type="match status" value="1"/>
</dbReference>
<dbReference type="GO" id="GO:0004479">
    <property type="term" value="F:methionyl-tRNA formyltransferase activity"/>
    <property type="evidence" value="ECO:0007669"/>
    <property type="project" value="TreeGrafter"/>
</dbReference>
<keyword evidence="3" id="KW-1185">Reference proteome</keyword>
<evidence type="ECO:0000313" key="3">
    <source>
        <dbReference type="Proteomes" id="UP000092321"/>
    </source>
</evidence>
<organism evidence="2 3">
    <name type="scientific">Hanseniaspora valbyensis NRRL Y-1626</name>
    <dbReference type="NCBI Taxonomy" id="766949"/>
    <lineage>
        <taxon>Eukaryota</taxon>
        <taxon>Fungi</taxon>
        <taxon>Dikarya</taxon>
        <taxon>Ascomycota</taxon>
        <taxon>Saccharomycotina</taxon>
        <taxon>Saccharomycetes</taxon>
        <taxon>Saccharomycodales</taxon>
        <taxon>Saccharomycodaceae</taxon>
        <taxon>Hanseniaspora</taxon>
    </lineage>
</organism>
<dbReference type="InterPro" id="IPR036477">
    <property type="entry name" value="Formyl_transf_N_sf"/>
</dbReference>
<dbReference type="AlphaFoldDB" id="A0A1B7TB07"/>
<sequence length="421" mass="49834">MRLLFCGSDEFSVKVLQSIIKLPFLKIDVLGPNNKILTEKNAKSVFIPSIVKYCQNNNIPIQQDINFFKNDIKNKKYNALVAVSFNKFISGNLLKNFNFNFNLHPSLLPYYKGSSPIQRSLINNEKYIGVTIQDIDCDKFDNGNIYMQTKPLLISNLIDKDYKLEKIEYVYDRDKENSLQLDLNHKEYRFSKINEPNSKKFNHKYDLLRNSLAMISADMMKEFFSKQIYNCTTTKNNDFIQHLHFNQPLFAKKLNDASFQLNWAKDDINKILNKISISDDCCYSYIKEHYTKNDMKLWRPRKVFIKNAEEYTGESRFKANEDLGTFKFSNNILIVKCLDNKILKINYVKPEGIKEFIKSNEFVMKKYKKLYKHQNFKFNTIKDIKRYYEQNLSSLYKDKTIESIIYKQKKNNSSNTEILDI</sequence>
<name>A0A1B7TB07_9ASCO</name>
<dbReference type="Proteomes" id="UP000092321">
    <property type="component" value="Unassembled WGS sequence"/>
</dbReference>
<reference evidence="3" key="1">
    <citation type="journal article" date="2016" name="Proc. Natl. Acad. Sci. U.S.A.">
        <title>Comparative genomics of biotechnologically important yeasts.</title>
        <authorList>
            <person name="Riley R."/>
            <person name="Haridas S."/>
            <person name="Wolfe K.H."/>
            <person name="Lopes M.R."/>
            <person name="Hittinger C.T."/>
            <person name="Goeker M."/>
            <person name="Salamov A.A."/>
            <person name="Wisecaver J.H."/>
            <person name="Long T.M."/>
            <person name="Calvey C.H."/>
            <person name="Aerts A.L."/>
            <person name="Barry K.W."/>
            <person name="Choi C."/>
            <person name="Clum A."/>
            <person name="Coughlan A.Y."/>
            <person name="Deshpande S."/>
            <person name="Douglass A.P."/>
            <person name="Hanson S.J."/>
            <person name="Klenk H.-P."/>
            <person name="LaButti K.M."/>
            <person name="Lapidus A."/>
            <person name="Lindquist E.A."/>
            <person name="Lipzen A.M."/>
            <person name="Meier-Kolthoff J.P."/>
            <person name="Ohm R.A."/>
            <person name="Otillar R.P."/>
            <person name="Pangilinan J.L."/>
            <person name="Peng Y."/>
            <person name="Rokas A."/>
            <person name="Rosa C.A."/>
            <person name="Scheuner C."/>
            <person name="Sibirny A.A."/>
            <person name="Slot J.C."/>
            <person name="Stielow J.B."/>
            <person name="Sun H."/>
            <person name="Kurtzman C.P."/>
            <person name="Blackwell M."/>
            <person name="Grigoriev I.V."/>
            <person name="Jeffries T.W."/>
        </authorList>
    </citation>
    <scope>NUCLEOTIDE SEQUENCE [LARGE SCALE GENOMIC DNA]</scope>
    <source>
        <strain evidence="3">NRRL Y-1626</strain>
    </source>
</reference>
<gene>
    <name evidence="2" type="ORF">HANVADRAFT_53575</name>
</gene>
<comment type="caution">
    <text evidence="2">The sequence shown here is derived from an EMBL/GenBank/DDBJ whole genome shotgun (WGS) entry which is preliminary data.</text>
</comment>
<dbReference type="GO" id="GO:0005739">
    <property type="term" value="C:mitochondrion"/>
    <property type="evidence" value="ECO:0007669"/>
    <property type="project" value="TreeGrafter"/>
</dbReference>
<proteinExistence type="predicted"/>
<accession>A0A1B7TB07</accession>
<dbReference type="SUPFAM" id="SSF53328">
    <property type="entry name" value="Formyltransferase"/>
    <property type="match status" value="1"/>
</dbReference>
<evidence type="ECO:0000313" key="2">
    <source>
        <dbReference type="EMBL" id="OBA25903.1"/>
    </source>
</evidence>
<dbReference type="PANTHER" id="PTHR11138">
    <property type="entry name" value="METHIONYL-TRNA FORMYLTRANSFERASE"/>
    <property type="match status" value="1"/>
</dbReference>
<dbReference type="EMBL" id="LXPE01000035">
    <property type="protein sequence ID" value="OBA25903.1"/>
    <property type="molecule type" value="Genomic_DNA"/>
</dbReference>
<dbReference type="OrthoDB" id="10268103at2759"/>
<keyword evidence="2" id="KW-0808">Transferase</keyword>
<dbReference type="Pfam" id="PF00551">
    <property type="entry name" value="Formyl_trans_N"/>
    <property type="match status" value="1"/>
</dbReference>
<evidence type="ECO:0000259" key="1">
    <source>
        <dbReference type="Pfam" id="PF00551"/>
    </source>
</evidence>
<feature type="domain" description="Formyl transferase N-terminal" evidence="1">
    <location>
        <begin position="71"/>
        <end position="155"/>
    </location>
</feature>
<protein>
    <submittedName>
        <fullName evidence="2">Formyltransferase</fullName>
    </submittedName>
</protein>
<dbReference type="InterPro" id="IPR002376">
    <property type="entry name" value="Formyl_transf_N"/>
</dbReference>